<name>A0A026VW59_OOCBI</name>
<evidence type="ECO:0000313" key="1">
    <source>
        <dbReference type="EMBL" id="EZA48028.1"/>
    </source>
</evidence>
<keyword evidence="2" id="KW-1185">Reference proteome</keyword>
<accession>A0A026VW59</accession>
<dbReference type="Proteomes" id="UP000053097">
    <property type="component" value="Unassembled WGS sequence"/>
</dbReference>
<protein>
    <submittedName>
        <fullName evidence="1">Uncharacterized protein</fullName>
    </submittedName>
</protein>
<evidence type="ECO:0000313" key="2">
    <source>
        <dbReference type="Proteomes" id="UP000053097"/>
    </source>
</evidence>
<sequence length="86" mass="10356">MFIYVPKIILLQQYGDYIERLWDRLPEHLRLDPEVRRYRRCIAHYNQPWQDTHIDGPAPQIKDCSKCRAIEERRSRGVVCDKGTQT</sequence>
<reference evidence="1 2" key="1">
    <citation type="journal article" date="2014" name="Curr. Biol.">
        <title>The genome of the clonal raider ant Cerapachys biroi.</title>
        <authorList>
            <person name="Oxley P.R."/>
            <person name="Ji L."/>
            <person name="Fetter-Pruneda I."/>
            <person name="McKenzie S.K."/>
            <person name="Li C."/>
            <person name="Hu H."/>
            <person name="Zhang G."/>
            <person name="Kronauer D.J."/>
        </authorList>
    </citation>
    <scope>NUCLEOTIDE SEQUENCE [LARGE SCALE GENOMIC DNA]</scope>
</reference>
<organism evidence="1 2">
    <name type="scientific">Ooceraea biroi</name>
    <name type="common">Clonal raider ant</name>
    <name type="synonym">Cerapachys biroi</name>
    <dbReference type="NCBI Taxonomy" id="2015173"/>
    <lineage>
        <taxon>Eukaryota</taxon>
        <taxon>Metazoa</taxon>
        <taxon>Ecdysozoa</taxon>
        <taxon>Arthropoda</taxon>
        <taxon>Hexapoda</taxon>
        <taxon>Insecta</taxon>
        <taxon>Pterygota</taxon>
        <taxon>Neoptera</taxon>
        <taxon>Endopterygota</taxon>
        <taxon>Hymenoptera</taxon>
        <taxon>Apocrita</taxon>
        <taxon>Aculeata</taxon>
        <taxon>Formicoidea</taxon>
        <taxon>Formicidae</taxon>
        <taxon>Dorylinae</taxon>
        <taxon>Ooceraea</taxon>
    </lineage>
</organism>
<gene>
    <name evidence="1" type="ORF">X777_14449</name>
</gene>
<dbReference type="EMBL" id="KK107708">
    <property type="protein sequence ID" value="EZA48028.1"/>
    <property type="molecule type" value="Genomic_DNA"/>
</dbReference>
<proteinExistence type="predicted"/>
<dbReference type="AlphaFoldDB" id="A0A026VW59"/>